<dbReference type="GO" id="GO:0016874">
    <property type="term" value="F:ligase activity"/>
    <property type="evidence" value="ECO:0007669"/>
    <property type="project" value="UniProtKB-KW"/>
</dbReference>
<keyword evidence="3 10" id="KW-0132">Cell division</keyword>
<dbReference type="HAMAP" id="MF_02019">
    <property type="entry name" value="MurF"/>
    <property type="match status" value="1"/>
</dbReference>
<dbReference type="Gene3D" id="3.40.1390.10">
    <property type="entry name" value="MurE/MurF, N-terminal domain"/>
    <property type="match status" value="1"/>
</dbReference>
<dbReference type="InterPro" id="IPR051046">
    <property type="entry name" value="MurCDEF_CellWall_CoF430Synth"/>
</dbReference>
<evidence type="ECO:0000313" key="15">
    <source>
        <dbReference type="EMBL" id="WXB02910.1"/>
    </source>
</evidence>
<evidence type="ECO:0000256" key="11">
    <source>
        <dbReference type="RuleBase" id="RU004136"/>
    </source>
</evidence>
<evidence type="ECO:0000259" key="14">
    <source>
        <dbReference type="Pfam" id="PF08245"/>
    </source>
</evidence>
<feature type="domain" description="Mur ligase N-terminal catalytic" evidence="12">
    <location>
        <begin position="35"/>
        <end position="84"/>
    </location>
</feature>
<comment type="similarity">
    <text evidence="10">Belongs to the MurCDEF family. MurF subfamily.</text>
</comment>
<dbReference type="Pfam" id="PF01225">
    <property type="entry name" value="Mur_ligase"/>
    <property type="match status" value="1"/>
</dbReference>
<sequence length="498" mass="51807">MSTPIPKNRVQRTSGEIARITGGTLVRGKPDRVHTGVTTNSREATPGCVFVALRGENFDGHAFVLAASRAGASLMLIERRRSLDLPADPELDPEDSAPHVVEVDDTLVAWGALASDHLARWRANTPQGRVVAITGSAGKTTTKSFASALLAEVDATHATLGNLNNRVGVPAMIFALEPHHRFVVLEMGTNLPGEIATLAAIAVPDVAIITNIGLAHAERLGGTRAGVGEEKGSLFAALRESGCAVVNADDDEIARQLPRTAARHTVSFGRAPGSAYRLRARAGTKVVFARAKSEITLDLPLAGEAAAIDFLAALAATEFAVGRSLSLEELARGLARVALPEGRGQIHTLSWGITVIDDSYNANPSSMSAAIDLAVELAAPGKRRIVAVLGEMRELGPAEGEAHAALGDELARARVHTVIGCGGAAIARTLHRAAHGGVRTMAAATTSEAADVACAEVRPGDVVLVKGSRGVQTERVAIALLARDGGKSSTSSPQRTPR</sequence>
<dbReference type="InterPro" id="IPR036615">
    <property type="entry name" value="Mur_ligase_C_dom_sf"/>
</dbReference>
<dbReference type="InterPro" id="IPR000713">
    <property type="entry name" value="Mur_ligase_N"/>
</dbReference>
<dbReference type="Proteomes" id="UP001374803">
    <property type="component" value="Chromosome"/>
</dbReference>
<keyword evidence="6 10" id="KW-0133">Cell shape</keyword>
<evidence type="ECO:0000256" key="8">
    <source>
        <dbReference type="ARBA" id="ARBA00023306"/>
    </source>
</evidence>
<evidence type="ECO:0000259" key="12">
    <source>
        <dbReference type="Pfam" id="PF01225"/>
    </source>
</evidence>
<dbReference type="SUPFAM" id="SSF53244">
    <property type="entry name" value="MurD-like peptide ligases, peptide-binding domain"/>
    <property type="match status" value="1"/>
</dbReference>
<keyword evidence="2 10" id="KW-0436">Ligase</keyword>
<evidence type="ECO:0000256" key="5">
    <source>
        <dbReference type="ARBA" id="ARBA00022840"/>
    </source>
</evidence>
<feature type="binding site" evidence="10">
    <location>
        <begin position="135"/>
        <end position="141"/>
    </location>
    <ligand>
        <name>ATP</name>
        <dbReference type="ChEBI" id="CHEBI:30616"/>
    </ligand>
</feature>
<accession>A0ABZ2L111</accession>
<keyword evidence="9 10" id="KW-0961">Cell wall biogenesis/degradation</keyword>
<keyword evidence="4 10" id="KW-0547">Nucleotide-binding</keyword>
<feature type="domain" description="Mur ligase C-terminal" evidence="13">
    <location>
        <begin position="342"/>
        <end position="469"/>
    </location>
</feature>
<keyword evidence="5 10" id="KW-0067">ATP-binding</keyword>
<evidence type="ECO:0000256" key="9">
    <source>
        <dbReference type="ARBA" id="ARBA00023316"/>
    </source>
</evidence>
<comment type="subcellular location">
    <subcellularLocation>
        <location evidence="10 11">Cytoplasm</location>
    </subcellularLocation>
</comment>
<keyword evidence="8 10" id="KW-0131">Cell cycle</keyword>
<dbReference type="Gene3D" id="3.40.1190.10">
    <property type="entry name" value="Mur-like, catalytic domain"/>
    <property type="match status" value="1"/>
</dbReference>
<evidence type="ECO:0000256" key="1">
    <source>
        <dbReference type="ARBA" id="ARBA00022490"/>
    </source>
</evidence>
<evidence type="ECO:0000256" key="6">
    <source>
        <dbReference type="ARBA" id="ARBA00022960"/>
    </source>
</evidence>
<dbReference type="SUPFAM" id="SSF63418">
    <property type="entry name" value="MurE/MurF N-terminal domain"/>
    <property type="match status" value="1"/>
</dbReference>
<dbReference type="NCBIfam" id="TIGR01143">
    <property type="entry name" value="murF"/>
    <property type="match status" value="1"/>
</dbReference>
<dbReference type="InterPro" id="IPR004101">
    <property type="entry name" value="Mur_ligase_C"/>
</dbReference>
<protein>
    <recommendedName>
        <fullName evidence="10 11">UDP-N-acetylmuramoyl-tripeptide--D-alanyl-D-alanine ligase</fullName>
        <ecNumber evidence="10 11">6.3.2.10</ecNumber>
    </recommendedName>
    <alternativeName>
        <fullName evidence="10">D-alanyl-D-alanine-adding enzyme</fullName>
    </alternativeName>
</protein>
<dbReference type="PANTHER" id="PTHR43024:SF1">
    <property type="entry name" value="UDP-N-ACETYLMURAMOYL-TRIPEPTIDE--D-ALANYL-D-ALANINE LIGASE"/>
    <property type="match status" value="1"/>
</dbReference>
<keyword evidence="7 10" id="KW-0573">Peptidoglycan synthesis</keyword>
<evidence type="ECO:0000259" key="13">
    <source>
        <dbReference type="Pfam" id="PF02875"/>
    </source>
</evidence>
<evidence type="ECO:0000256" key="3">
    <source>
        <dbReference type="ARBA" id="ARBA00022618"/>
    </source>
</evidence>
<organism evidence="15 16">
    <name type="scientific">Pendulispora rubella</name>
    <dbReference type="NCBI Taxonomy" id="2741070"/>
    <lineage>
        <taxon>Bacteria</taxon>
        <taxon>Pseudomonadati</taxon>
        <taxon>Myxococcota</taxon>
        <taxon>Myxococcia</taxon>
        <taxon>Myxococcales</taxon>
        <taxon>Sorangiineae</taxon>
        <taxon>Pendulisporaceae</taxon>
        <taxon>Pendulispora</taxon>
    </lineage>
</organism>
<evidence type="ECO:0000256" key="2">
    <source>
        <dbReference type="ARBA" id="ARBA00022598"/>
    </source>
</evidence>
<dbReference type="EMBL" id="CP089983">
    <property type="protein sequence ID" value="WXB02910.1"/>
    <property type="molecule type" value="Genomic_DNA"/>
</dbReference>
<dbReference type="Pfam" id="PF02875">
    <property type="entry name" value="Mur_ligase_C"/>
    <property type="match status" value="1"/>
</dbReference>
<dbReference type="Pfam" id="PF08245">
    <property type="entry name" value="Mur_ligase_M"/>
    <property type="match status" value="1"/>
</dbReference>
<gene>
    <name evidence="10" type="primary">murF</name>
    <name evidence="15" type="ORF">LVJ94_39135</name>
</gene>
<comment type="catalytic activity">
    <reaction evidence="10 11">
        <text>D-alanyl-D-alanine + UDP-N-acetyl-alpha-D-muramoyl-L-alanyl-gamma-D-glutamyl-meso-2,6-diaminopimelate + ATP = UDP-N-acetyl-alpha-D-muramoyl-L-alanyl-gamma-D-glutamyl-meso-2,6-diaminopimeloyl-D-alanyl-D-alanine + ADP + phosphate + H(+)</text>
        <dbReference type="Rhea" id="RHEA:28374"/>
        <dbReference type="ChEBI" id="CHEBI:15378"/>
        <dbReference type="ChEBI" id="CHEBI:30616"/>
        <dbReference type="ChEBI" id="CHEBI:43474"/>
        <dbReference type="ChEBI" id="CHEBI:57822"/>
        <dbReference type="ChEBI" id="CHEBI:61386"/>
        <dbReference type="ChEBI" id="CHEBI:83905"/>
        <dbReference type="ChEBI" id="CHEBI:456216"/>
        <dbReference type="EC" id="6.3.2.10"/>
    </reaction>
</comment>
<keyword evidence="16" id="KW-1185">Reference proteome</keyword>
<dbReference type="SUPFAM" id="SSF53623">
    <property type="entry name" value="MurD-like peptide ligases, catalytic domain"/>
    <property type="match status" value="1"/>
</dbReference>
<dbReference type="PANTHER" id="PTHR43024">
    <property type="entry name" value="UDP-N-ACETYLMURAMOYL-TRIPEPTIDE--D-ALANYL-D-ALANINE LIGASE"/>
    <property type="match status" value="1"/>
</dbReference>
<evidence type="ECO:0000256" key="7">
    <source>
        <dbReference type="ARBA" id="ARBA00022984"/>
    </source>
</evidence>
<dbReference type="InterPro" id="IPR005863">
    <property type="entry name" value="UDP-N-AcMur_synth"/>
</dbReference>
<dbReference type="InterPro" id="IPR013221">
    <property type="entry name" value="Mur_ligase_cen"/>
</dbReference>
<comment type="function">
    <text evidence="10 11">Involved in cell wall formation. Catalyzes the final step in the synthesis of UDP-N-acetylmuramoyl-pentapeptide, the precursor of murein.</text>
</comment>
<comment type="pathway">
    <text evidence="10 11">Cell wall biogenesis; peptidoglycan biosynthesis.</text>
</comment>
<evidence type="ECO:0000313" key="16">
    <source>
        <dbReference type="Proteomes" id="UP001374803"/>
    </source>
</evidence>
<reference evidence="15" key="1">
    <citation type="submission" date="2021-12" db="EMBL/GenBank/DDBJ databases">
        <title>Discovery of the Pendulisporaceae a myxobacterial family with distinct sporulation behavior and unique specialized metabolism.</title>
        <authorList>
            <person name="Garcia R."/>
            <person name="Popoff A."/>
            <person name="Bader C.D."/>
            <person name="Loehr J."/>
            <person name="Walesch S."/>
            <person name="Walt C."/>
            <person name="Boldt J."/>
            <person name="Bunk B."/>
            <person name="Haeckl F.J.F.P.J."/>
            <person name="Gunesch A.P."/>
            <person name="Birkelbach J."/>
            <person name="Nuebel U."/>
            <person name="Pietschmann T."/>
            <person name="Bach T."/>
            <person name="Mueller R."/>
        </authorList>
    </citation>
    <scope>NUCLEOTIDE SEQUENCE</scope>
    <source>
        <strain evidence="15">MSr11367</strain>
    </source>
</reference>
<evidence type="ECO:0000256" key="4">
    <source>
        <dbReference type="ARBA" id="ARBA00022741"/>
    </source>
</evidence>
<dbReference type="InterPro" id="IPR035911">
    <property type="entry name" value="MurE/MurF_N"/>
</dbReference>
<name>A0ABZ2L111_9BACT</name>
<proteinExistence type="inferred from homology"/>
<keyword evidence="1 10" id="KW-0963">Cytoplasm</keyword>
<evidence type="ECO:0000256" key="10">
    <source>
        <dbReference type="HAMAP-Rule" id="MF_02019"/>
    </source>
</evidence>
<dbReference type="InterPro" id="IPR036565">
    <property type="entry name" value="Mur-like_cat_sf"/>
</dbReference>
<dbReference type="Gene3D" id="3.90.190.20">
    <property type="entry name" value="Mur ligase, C-terminal domain"/>
    <property type="match status" value="1"/>
</dbReference>
<dbReference type="EC" id="6.3.2.10" evidence="10 11"/>
<feature type="domain" description="Mur ligase central" evidence="14">
    <location>
        <begin position="133"/>
        <end position="316"/>
    </location>
</feature>
<dbReference type="RefSeq" id="WP_394832535.1">
    <property type="nucleotide sequence ID" value="NZ_CP089929.1"/>
</dbReference>